<dbReference type="PANTHER" id="PTHR43143">
    <property type="entry name" value="METALLOPHOSPHOESTERASE, CALCINEURIN SUPERFAMILY"/>
    <property type="match status" value="1"/>
</dbReference>
<feature type="chain" id="PRO_5022796295" evidence="1">
    <location>
        <begin position="33"/>
        <end position="383"/>
    </location>
</feature>
<dbReference type="Gene3D" id="3.60.21.10">
    <property type="match status" value="1"/>
</dbReference>
<dbReference type="SUPFAM" id="SSF56300">
    <property type="entry name" value="Metallo-dependent phosphatases"/>
    <property type="match status" value="1"/>
</dbReference>
<reference evidence="3 4" key="2">
    <citation type="submission" date="2019-09" db="EMBL/GenBank/DDBJ databases">
        <authorList>
            <person name="Jin C."/>
        </authorList>
    </citation>
    <scope>NUCLEOTIDE SEQUENCE [LARGE SCALE GENOMIC DNA]</scope>
    <source>
        <strain evidence="3 4">BN140078</strain>
    </source>
</reference>
<gene>
    <name evidence="3" type="ORF">F0L74_31560</name>
</gene>
<dbReference type="EMBL" id="VUOC01000004">
    <property type="protein sequence ID" value="KAA2240683.1"/>
    <property type="molecule type" value="Genomic_DNA"/>
</dbReference>
<reference evidence="3 4" key="1">
    <citation type="submission" date="2019-09" db="EMBL/GenBank/DDBJ databases">
        <title>Chitinophaga ginsengihumi sp. nov., isolated from soil of ginseng rhizosphere.</title>
        <authorList>
            <person name="Lee J."/>
        </authorList>
    </citation>
    <scope>NUCLEOTIDE SEQUENCE [LARGE SCALE GENOMIC DNA]</scope>
    <source>
        <strain evidence="3 4">BN140078</strain>
    </source>
</reference>
<evidence type="ECO:0000313" key="3">
    <source>
        <dbReference type="EMBL" id="KAA2240683.1"/>
    </source>
</evidence>
<name>A0A5B2VM79_9BACT</name>
<proteinExistence type="predicted"/>
<dbReference type="Proteomes" id="UP000324611">
    <property type="component" value="Unassembled WGS sequence"/>
</dbReference>
<dbReference type="PROSITE" id="PS51318">
    <property type="entry name" value="TAT"/>
    <property type="match status" value="1"/>
</dbReference>
<feature type="domain" description="Calcineurin-like phosphoesterase" evidence="2">
    <location>
        <begin position="44"/>
        <end position="268"/>
    </location>
</feature>
<keyword evidence="1" id="KW-0732">Signal</keyword>
<dbReference type="Pfam" id="PF00149">
    <property type="entry name" value="Metallophos"/>
    <property type="match status" value="1"/>
</dbReference>
<organism evidence="3 4">
    <name type="scientific">Chitinophaga agrisoli</name>
    <dbReference type="NCBI Taxonomy" id="2607653"/>
    <lineage>
        <taxon>Bacteria</taxon>
        <taxon>Pseudomonadati</taxon>
        <taxon>Bacteroidota</taxon>
        <taxon>Chitinophagia</taxon>
        <taxon>Chitinophagales</taxon>
        <taxon>Chitinophagaceae</taxon>
        <taxon>Chitinophaga</taxon>
    </lineage>
</organism>
<feature type="signal peptide" evidence="1">
    <location>
        <begin position="1"/>
        <end position="32"/>
    </location>
</feature>
<dbReference type="InterPro" id="IPR006311">
    <property type="entry name" value="TAT_signal"/>
</dbReference>
<evidence type="ECO:0000256" key="1">
    <source>
        <dbReference type="SAM" id="SignalP"/>
    </source>
</evidence>
<keyword evidence="4" id="KW-1185">Reference proteome</keyword>
<dbReference type="InterPro" id="IPR029052">
    <property type="entry name" value="Metallo-depent_PP-like"/>
</dbReference>
<accession>A0A5B2VM79</accession>
<dbReference type="InterPro" id="IPR051918">
    <property type="entry name" value="STPP_CPPED1"/>
</dbReference>
<evidence type="ECO:0000259" key="2">
    <source>
        <dbReference type="Pfam" id="PF00149"/>
    </source>
</evidence>
<dbReference type="GO" id="GO:0016787">
    <property type="term" value="F:hydrolase activity"/>
    <property type="evidence" value="ECO:0007669"/>
    <property type="project" value="InterPro"/>
</dbReference>
<protein>
    <submittedName>
        <fullName evidence="3">Metallophosphoesterase</fullName>
    </submittedName>
</protein>
<evidence type="ECO:0000313" key="4">
    <source>
        <dbReference type="Proteomes" id="UP000324611"/>
    </source>
</evidence>
<dbReference type="AlphaFoldDB" id="A0A5B2VM79"/>
<comment type="caution">
    <text evidence="3">The sequence shown here is derived from an EMBL/GenBank/DDBJ whole genome shotgun (WGS) entry which is preliminary data.</text>
</comment>
<sequence length="383" mass="43386">MTMTDNKNTISRRRFVASMGMLTASLPLGASAFNFIPSAGKGFSFMLLGDIHFTKEDFHDLEYVRTKFSPGDVTQVHNYSRISRENLQPLLTRTKEAGKKLNADFYLQLGDFVEGLCGAEELARKQTNGFIELVKQQELQRPFFVIKGNHDITGIGAQETFKEVVLPWQTAQQDQSLSTANSTFVHKDVRFILFDGYTPDESLSWLKGMLATAKEKTIFFCVHQPVVPFTARSNWHIFAKPSQQQQREELLNLLGQYNAIVLCGHLHKTSILTRTTKTGKFVQICTGSVIEHPDAPVKDHLEGLSAYGPSLLDLEPKFAPASLEERRTNLENEKPFIRYFEYADFMGYSTVTVSPVKTVQISIYRNMDNDPWKIIDVDKLLNA</sequence>
<dbReference type="InterPro" id="IPR004843">
    <property type="entry name" value="Calcineurin-like_PHP"/>
</dbReference>
<dbReference type="PANTHER" id="PTHR43143:SF1">
    <property type="entry name" value="SERINE_THREONINE-PROTEIN PHOSPHATASE CPPED1"/>
    <property type="match status" value="1"/>
</dbReference>